<protein>
    <submittedName>
        <fullName evidence="1">Uncharacterized protein</fullName>
    </submittedName>
</protein>
<organism evidence="1 2">
    <name type="scientific">Nitrososphaera viennensis EN76</name>
    <dbReference type="NCBI Taxonomy" id="926571"/>
    <lineage>
        <taxon>Archaea</taxon>
        <taxon>Nitrososphaerota</taxon>
        <taxon>Nitrososphaeria</taxon>
        <taxon>Nitrososphaerales</taxon>
        <taxon>Nitrososphaeraceae</taxon>
        <taxon>Nitrososphaera</taxon>
    </lineage>
</organism>
<dbReference type="AlphaFoldDB" id="A0A060HLU0"/>
<keyword evidence="2" id="KW-1185">Reference proteome</keyword>
<evidence type="ECO:0000313" key="2">
    <source>
        <dbReference type="Proteomes" id="UP000027093"/>
    </source>
</evidence>
<gene>
    <name evidence="1" type="ORF">NVIE_003590</name>
</gene>
<proteinExistence type="predicted"/>
<dbReference type="EMBL" id="CP007536">
    <property type="protein sequence ID" value="AIC14551.1"/>
    <property type="molecule type" value="Genomic_DNA"/>
</dbReference>
<dbReference type="STRING" id="926571.NVIE_003590"/>
<dbReference type="HOGENOM" id="CLU_3245479_0_0_2"/>
<evidence type="ECO:0000313" key="1">
    <source>
        <dbReference type="EMBL" id="AIC14551.1"/>
    </source>
</evidence>
<dbReference type="KEGG" id="nvn:NVIE_003590"/>
<reference evidence="1 2" key="1">
    <citation type="journal article" date="2014" name="Int. J. Syst. Evol. Microbiol.">
        <title>Nitrososphaera viennensis gen. nov., sp. nov., an aerobic and mesophilic, ammonia-oxidizing archaeon from soil and a member of the archaeal phylum Thaumarchaeota.</title>
        <authorList>
            <person name="Stieglmeier M."/>
            <person name="Klingl A."/>
            <person name="Alves R.J."/>
            <person name="Rittmann S.K."/>
            <person name="Melcher M."/>
            <person name="Leisch N."/>
            <person name="Schleper C."/>
        </authorList>
    </citation>
    <scope>NUCLEOTIDE SEQUENCE [LARGE SCALE GENOMIC DNA]</scope>
    <source>
        <strain evidence="1">EN76</strain>
    </source>
</reference>
<sequence>MFPKCPSCGSVVIDSIPISESEFYDVNVAGNGNVELRFRRGA</sequence>
<dbReference type="Proteomes" id="UP000027093">
    <property type="component" value="Chromosome"/>
</dbReference>
<accession>A0A060HLU0</accession>
<name>A0A060HLU0_9ARCH</name>